<gene>
    <name evidence="1" type="ORF">EXM42_06100</name>
</gene>
<reference evidence="1 2" key="1">
    <citation type="submission" date="2019-02" db="EMBL/GenBank/DDBJ databases">
        <title>Genome sequencing of Clostridium botulinum clinical isolates.</title>
        <authorList>
            <person name="Brunt J."/>
            <person name="Van Vliet A.H.M."/>
            <person name="Stringer S.C."/>
            <person name="Grant K.A."/>
            <person name="Carter A.C."/>
            <person name="Peck M.W."/>
        </authorList>
    </citation>
    <scope>NUCLEOTIDE SEQUENCE [LARGE SCALE GENOMIC DNA]</scope>
    <source>
        <strain evidence="1 2">R1125/03</strain>
    </source>
</reference>
<dbReference type="Gene3D" id="3.40.50.620">
    <property type="entry name" value="HUPs"/>
    <property type="match status" value="1"/>
</dbReference>
<keyword evidence="1" id="KW-0282">Flagellum</keyword>
<sequence>MKGNKTNEKYDCVVAVSGGKDSSTIVKRLIEKHGIRNPLLVTVADEFTKTEAGRYNINNLVNKYGLDLITFRCNPNDFIKHTREDFLNELHPLKWLEQKLYEIPIEIANHYNIKLVFFGENSAFEYGTSEELEIFHTQSTDRTKIIFMGAIYPYSIIDSLNEAIEIGFRDLDYYNEWQRQGSIENYTQIDSIGYTMHLWCKFVKFGFQRVSDIASRLVREGKLSNEQAVQYIKERDYICDPTSKRDFCRTIGITEKLFDKTVDKFANKELVIKDILGQWRRKDLI</sequence>
<protein>
    <submittedName>
        <fullName evidence="1">Flagellin modification protein PseA</fullName>
    </submittedName>
</protein>
<comment type="caution">
    <text evidence="1">The sequence shown here is derived from an EMBL/GenBank/DDBJ whole genome shotgun (WGS) entry which is preliminary data.</text>
</comment>
<evidence type="ECO:0000313" key="2">
    <source>
        <dbReference type="Proteomes" id="UP000473089"/>
    </source>
</evidence>
<dbReference type="SUPFAM" id="SSF52402">
    <property type="entry name" value="Adenine nucleotide alpha hydrolases-like"/>
    <property type="match status" value="1"/>
</dbReference>
<dbReference type="InterPro" id="IPR014729">
    <property type="entry name" value="Rossmann-like_a/b/a_fold"/>
</dbReference>
<dbReference type="AlphaFoldDB" id="A0A6M0SWU3"/>
<accession>A0A6M0SWU3</accession>
<dbReference type="EMBL" id="SGJP01000010">
    <property type="protein sequence ID" value="NFA59977.1"/>
    <property type="molecule type" value="Genomic_DNA"/>
</dbReference>
<keyword evidence="1" id="KW-0966">Cell projection</keyword>
<evidence type="ECO:0000313" key="1">
    <source>
        <dbReference type="EMBL" id="NFA59977.1"/>
    </source>
</evidence>
<name>A0A6M0SWU3_CLOBO</name>
<proteinExistence type="predicted"/>
<dbReference type="Proteomes" id="UP000473089">
    <property type="component" value="Unassembled WGS sequence"/>
</dbReference>
<organism evidence="1 2">
    <name type="scientific">Clostridium botulinum</name>
    <dbReference type="NCBI Taxonomy" id="1491"/>
    <lineage>
        <taxon>Bacteria</taxon>
        <taxon>Bacillati</taxon>
        <taxon>Bacillota</taxon>
        <taxon>Clostridia</taxon>
        <taxon>Eubacteriales</taxon>
        <taxon>Clostridiaceae</taxon>
        <taxon>Clostridium</taxon>
    </lineage>
</organism>
<keyword evidence="1" id="KW-0969">Cilium</keyword>